<dbReference type="SUPFAM" id="SSF58113">
    <property type="entry name" value="Apolipoprotein A-I"/>
    <property type="match status" value="1"/>
</dbReference>
<comment type="caution">
    <text evidence="2">The sequence shown here is derived from an EMBL/GenBank/DDBJ whole genome shotgun (WGS) entry which is preliminary data.</text>
</comment>
<proteinExistence type="predicted"/>
<evidence type="ECO:0000313" key="2">
    <source>
        <dbReference type="EMBL" id="NHC15719.1"/>
    </source>
</evidence>
<dbReference type="Proteomes" id="UP000800981">
    <property type="component" value="Unassembled WGS sequence"/>
</dbReference>
<dbReference type="EMBL" id="JAANNP010000049">
    <property type="protein sequence ID" value="NHC15719.1"/>
    <property type="molecule type" value="Genomic_DNA"/>
</dbReference>
<feature type="region of interest" description="Disordered" evidence="1">
    <location>
        <begin position="53"/>
        <end position="112"/>
    </location>
</feature>
<dbReference type="Pfam" id="PF12277">
    <property type="entry name" value="DUF3618"/>
    <property type="match status" value="1"/>
</dbReference>
<feature type="region of interest" description="Disordered" evidence="1">
    <location>
        <begin position="137"/>
        <end position="222"/>
    </location>
</feature>
<gene>
    <name evidence="2" type="ORF">G9H71_18205</name>
</gene>
<dbReference type="InterPro" id="IPR022062">
    <property type="entry name" value="DUF3618"/>
</dbReference>
<accession>A0ABX0H1M0</accession>
<organism evidence="2 3">
    <name type="scientific">Motilibacter deserti</name>
    <dbReference type="NCBI Taxonomy" id="2714956"/>
    <lineage>
        <taxon>Bacteria</taxon>
        <taxon>Bacillati</taxon>
        <taxon>Actinomycetota</taxon>
        <taxon>Actinomycetes</taxon>
        <taxon>Motilibacterales</taxon>
        <taxon>Motilibacteraceae</taxon>
        <taxon>Motilibacter</taxon>
    </lineage>
</organism>
<feature type="compositionally biased region" description="Polar residues" evidence="1">
    <location>
        <begin position="199"/>
        <end position="222"/>
    </location>
</feature>
<sequence length="222" mass="23039">MSDDPDQIRQDIERTRAELSSDVDALADKVSPASIAHRRVEDAKSTLTGVKEKVMGKASDAKTMVQERTPGLHSSDDPYASQGPSVGERAQGAVSSAQGAVQQAPTAVKQQAQGNPLAAGLIAFGAGWLVSSLLPASGKEQQAATQLKDKATSGPVKEKLQQAAQEVQETLRGPAQDAVQSLKSTAQDAAQTVKDEAQTAKSDVQGSAMQAKESVQSSTSSS</sequence>
<evidence type="ECO:0000256" key="1">
    <source>
        <dbReference type="SAM" id="MobiDB-lite"/>
    </source>
</evidence>
<feature type="compositionally biased region" description="Low complexity" evidence="1">
    <location>
        <begin position="90"/>
        <end position="104"/>
    </location>
</feature>
<name>A0ABX0H1M0_9ACTN</name>
<evidence type="ECO:0000313" key="3">
    <source>
        <dbReference type="Proteomes" id="UP000800981"/>
    </source>
</evidence>
<dbReference type="Gene3D" id="1.20.120.20">
    <property type="entry name" value="Apolipoprotein"/>
    <property type="match status" value="1"/>
</dbReference>
<protein>
    <submittedName>
        <fullName evidence="2">DUF3618 domain-containing protein</fullName>
    </submittedName>
</protein>
<keyword evidence="3" id="KW-1185">Reference proteome</keyword>
<feature type="compositionally biased region" description="Basic and acidic residues" evidence="1">
    <location>
        <begin position="147"/>
        <end position="160"/>
    </location>
</feature>
<reference evidence="2 3" key="1">
    <citation type="submission" date="2020-03" db="EMBL/GenBank/DDBJ databases">
        <title>Two novel Motilibacter sp.</title>
        <authorList>
            <person name="Liu S."/>
        </authorList>
    </citation>
    <scope>NUCLEOTIDE SEQUENCE [LARGE SCALE GENOMIC DNA]</scope>
    <source>
        <strain evidence="2 3">E257</strain>
    </source>
</reference>
<feature type="compositionally biased region" description="Polar residues" evidence="1">
    <location>
        <begin position="178"/>
        <end position="190"/>
    </location>
</feature>
<dbReference type="RefSeq" id="WP_166284209.1">
    <property type="nucleotide sequence ID" value="NZ_JAANNP010000049.1"/>
</dbReference>